<name>A0ABN4TR73_9BURK</name>
<dbReference type="RefSeq" id="WP_071069965.1">
    <property type="nucleotide sequence ID" value="NZ_CP017754.1"/>
</dbReference>
<organism evidence="1 2">
    <name type="scientific">Cupriavidus malaysiensis</name>
    <dbReference type="NCBI Taxonomy" id="367825"/>
    <lineage>
        <taxon>Bacteria</taxon>
        <taxon>Pseudomonadati</taxon>
        <taxon>Pseudomonadota</taxon>
        <taxon>Betaproteobacteria</taxon>
        <taxon>Burkholderiales</taxon>
        <taxon>Burkholderiaceae</taxon>
        <taxon>Cupriavidus</taxon>
    </lineage>
</organism>
<sequence>MADDLKKKDGRDRAKVNKSEAWEVNQVAKKHGVTPAVVKKALEKVGPVRTRVEQEIKKSK</sequence>
<evidence type="ECO:0008006" key="3">
    <source>
        <dbReference type="Google" id="ProtNLM"/>
    </source>
</evidence>
<reference evidence="1 2" key="1">
    <citation type="submission" date="2016-10" db="EMBL/GenBank/DDBJ databases">
        <title>Complete genome sequences of three Cupriavidus strains isolated from various Malaysian environments.</title>
        <authorList>
            <person name="Abdullah A.A.-A."/>
            <person name="Shafie N.A.H."/>
            <person name="Lau N.S."/>
        </authorList>
    </citation>
    <scope>NUCLEOTIDE SEQUENCE [LARGE SCALE GENOMIC DNA]</scope>
    <source>
        <strain evidence="1 2">USMAA1020</strain>
    </source>
</reference>
<dbReference type="Pfam" id="PF12244">
    <property type="entry name" value="DUF3606"/>
    <property type="match status" value="1"/>
</dbReference>
<gene>
    <name evidence="1" type="ORF">BKK80_13875</name>
</gene>
<dbReference type="InterPro" id="IPR022037">
    <property type="entry name" value="DUF3606"/>
</dbReference>
<protein>
    <recommendedName>
        <fullName evidence="3">DUF3606 domain-containing protein</fullName>
    </recommendedName>
</protein>
<keyword evidence="2" id="KW-1185">Reference proteome</keyword>
<dbReference type="Proteomes" id="UP000177515">
    <property type="component" value="Chromosome 1"/>
</dbReference>
<proteinExistence type="predicted"/>
<accession>A0ABN4TR73</accession>
<evidence type="ECO:0000313" key="1">
    <source>
        <dbReference type="EMBL" id="AOZ06784.1"/>
    </source>
</evidence>
<evidence type="ECO:0000313" key="2">
    <source>
        <dbReference type="Proteomes" id="UP000177515"/>
    </source>
</evidence>
<dbReference type="EMBL" id="CP017754">
    <property type="protein sequence ID" value="AOZ06784.1"/>
    <property type="molecule type" value="Genomic_DNA"/>
</dbReference>